<sequence>MENRASEPNTRKGCGIASNITELIGNTPLVRLNKIGSGLKAEIILKLESFNPTHSAKDRPALHMIEKAEQEGKLSPGGIIIESTSGNTGIALAAVCAAKGYRLMLTMPENFSVERRRLLRLLGAELVLTPAELGMQGAIEKASELKSRLPQAFIPNQFENPANPESHYRTTAEEIWWDTDGRIDILVAGVGTGGTLSGTARGLKAAKPSIQIVAVEPAESPVISGGKPHSHLIQGIGAGFIPRILSLEMIDKVIRVPGEEAVKMALRLASEEGIMAGISSGAALWAALETAKQAENSGKLIVAIMPDSGERYLSSLPLGD</sequence>
<dbReference type="KEGG" id="dev:DhcVS_953"/>
<comment type="pathway">
    <text evidence="2">Amino-acid biosynthesis; L-cysteine biosynthesis; L-cysteine from L-serine: step 2/2.</text>
</comment>
<dbReference type="NCBIfam" id="TIGR01139">
    <property type="entry name" value="cysK"/>
    <property type="match status" value="1"/>
</dbReference>
<dbReference type="GO" id="GO:0005737">
    <property type="term" value="C:cytoplasm"/>
    <property type="evidence" value="ECO:0007669"/>
    <property type="project" value="UniProtKB-ARBA"/>
</dbReference>
<evidence type="ECO:0000256" key="9">
    <source>
        <dbReference type="ARBA" id="ARBA00047931"/>
    </source>
</evidence>
<feature type="domain" description="Tryptophan synthase beta chain-like PALP" evidence="13">
    <location>
        <begin position="20"/>
        <end position="307"/>
    </location>
</feature>
<organism evidence="14 15">
    <name type="scientific">Dehalococcoides mccartyi (strain VS)</name>
    <dbReference type="NCBI Taxonomy" id="311424"/>
    <lineage>
        <taxon>Bacteria</taxon>
        <taxon>Bacillati</taxon>
        <taxon>Chloroflexota</taxon>
        <taxon>Dehalococcoidia</taxon>
        <taxon>Dehalococcoidales</taxon>
        <taxon>Dehalococcoidaceae</taxon>
        <taxon>Dehalococcoides</taxon>
    </lineage>
</organism>
<keyword evidence="5 12" id="KW-0028">Amino-acid biosynthesis</keyword>
<feature type="binding site" evidence="10">
    <location>
        <position position="87"/>
    </location>
    <ligand>
        <name>pyridoxal 5'-phosphate</name>
        <dbReference type="ChEBI" id="CHEBI:597326"/>
    </ligand>
</feature>
<comment type="catalytic activity">
    <reaction evidence="9 12">
        <text>O-acetyl-L-serine + hydrogen sulfide = L-cysteine + acetate</text>
        <dbReference type="Rhea" id="RHEA:14829"/>
        <dbReference type="ChEBI" id="CHEBI:29919"/>
        <dbReference type="ChEBI" id="CHEBI:30089"/>
        <dbReference type="ChEBI" id="CHEBI:35235"/>
        <dbReference type="ChEBI" id="CHEBI:58340"/>
        <dbReference type="EC" id="2.5.1.47"/>
    </reaction>
</comment>
<reference evidence="14 15" key="1">
    <citation type="journal article" date="2009" name="PLoS Genet.">
        <title>Localized plasticity in the streamlined genomes of vinyl chloride respiring Dehalococcoides.</title>
        <authorList>
            <person name="McMurdie P.J."/>
            <person name="Behrens S.F."/>
            <person name="Muller J.A."/>
            <person name="Goke J."/>
            <person name="Ritalahti K.M."/>
            <person name="Wagner R."/>
            <person name="Goltsman E."/>
            <person name="Lapidus A."/>
            <person name="Holmes S."/>
            <person name="Loffler F.E."/>
            <person name="Spormann A.M."/>
        </authorList>
    </citation>
    <scope>NUCLEOTIDE SEQUENCE [LARGE SCALE GENOMIC DNA]</scope>
    <source>
        <strain evidence="14 15">VS</strain>
    </source>
</reference>
<dbReference type="OrthoDB" id="9808024at2"/>
<evidence type="ECO:0000313" key="15">
    <source>
        <dbReference type="Proteomes" id="UP000002506"/>
    </source>
</evidence>
<feature type="binding site" evidence="10">
    <location>
        <position position="279"/>
    </location>
    <ligand>
        <name>pyridoxal 5'-phosphate</name>
        <dbReference type="ChEBI" id="CHEBI:597326"/>
    </ligand>
</feature>
<evidence type="ECO:0000256" key="12">
    <source>
        <dbReference type="RuleBase" id="RU003985"/>
    </source>
</evidence>
<dbReference type="InterPro" id="IPR005856">
    <property type="entry name" value="Cys_synth"/>
</dbReference>
<dbReference type="SUPFAM" id="SSF53686">
    <property type="entry name" value="Tryptophan synthase beta subunit-like PLP-dependent enzymes"/>
    <property type="match status" value="1"/>
</dbReference>
<accession>D2BIC2</accession>
<dbReference type="Proteomes" id="UP000002506">
    <property type="component" value="Chromosome"/>
</dbReference>
<evidence type="ECO:0000256" key="8">
    <source>
        <dbReference type="ARBA" id="ARBA00023192"/>
    </source>
</evidence>
<dbReference type="GO" id="GO:0006535">
    <property type="term" value="P:cysteine biosynthetic process from serine"/>
    <property type="evidence" value="ECO:0007669"/>
    <property type="project" value="UniProtKB-UniRule"/>
</dbReference>
<dbReference type="InterPro" id="IPR050214">
    <property type="entry name" value="Cys_Synth/Cystath_Beta-Synth"/>
</dbReference>
<protein>
    <recommendedName>
        <fullName evidence="4 12">Cysteine synthase</fullName>
        <ecNumber evidence="4 12">2.5.1.47</ecNumber>
    </recommendedName>
</protein>
<keyword evidence="7 10" id="KW-0663">Pyridoxal phosphate</keyword>
<dbReference type="EC" id="2.5.1.47" evidence="4 12"/>
<dbReference type="InterPro" id="IPR036052">
    <property type="entry name" value="TrpB-like_PALP_sf"/>
</dbReference>
<dbReference type="NCBIfam" id="TIGR01136">
    <property type="entry name" value="cysKM"/>
    <property type="match status" value="1"/>
</dbReference>
<evidence type="ECO:0000256" key="11">
    <source>
        <dbReference type="PIRSR" id="PIRSR605856-51"/>
    </source>
</evidence>
<dbReference type="EMBL" id="CP001827">
    <property type="protein sequence ID" value="ACZ62072.1"/>
    <property type="molecule type" value="Genomic_DNA"/>
</dbReference>
<dbReference type="InterPro" id="IPR005859">
    <property type="entry name" value="CysK"/>
</dbReference>
<dbReference type="PROSITE" id="PS00901">
    <property type="entry name" value="CYS_SYNTHASE"/>
    <property type="match status" value="1"/>
</dbReference>
<evidence type="ECO:0000256" key="10">
    <source>
        <dbReference type="PIRSR" id="PIRSR605856-50"/>
    </source>
</evidence>
<evidence type="ECO:0000259" key="13">
    <source>
        <dbReference type="Pfam" id="PF00291"/>
    </source>
</evidence>
<dbReference type="InterPro" id="IPR001926">
    <property type="entry name" value="TrpB-like_PALP"/>
</dbReference>
<dbReference type="AlphaFoldDB" id="D2BIC2"/>
<dbReference type="Pfam" id="PF00291">
    <property type="entry name" value="PALP"/>
    <property type="match status" value="1"/>
</dbReference>
<proteinExistence type="inferred from homology"/>
<dbReference type="CDD" id="cd01561">
    <property type="entry name" value="CBS_like"/>
    <property type="match status" value="1"/>
</dbReference>
<dbReference type="GO" id="GO:0004124">
    <property type="term" value="F:cysteine synthase activity"/>
    <property type="evidence" value="ECO:0007669"/>
    <property type="project" value="UniProtKB-UniRule"/>
</dbReference>
<name>D2BIC2_DEHMV</name>
<evidence type="ECO:0000313" key="14">
    <source>
        <dbReference type="EMBL" id="ACZ62072.1"/>
    </source>
</evidence>
<evidence type="ECO:0000256" key="5">
    <source>
        <dbReference type="ARBA" id="ARBA00022605"/>
    </source>
</evidence>
<comment type="cofactor">
    <cofactor evidence="1 10 12">
        <name>pyridoxal 5'-phosphate</name>
        <dbReference type="ChEBI" id="CHEBI:597326"/>
    </cofactor>
</comment>
<dbReference type="HOGENOM" id="CLU_021018_1_0_0"/>
<keyword evidence="8 12" id="KW-0198">Cysteine biosynthesis</keyword>
<feature type="binding site" evidence="10">
    <location>
        <begin position="191"/>
        <end position="195"/>
    </location>
    <ligand>
        <name>pyridoxal 5'-phosphate</name>
        <dbReference type="ChEBI" id="CHEBI:597326"/>
    </ligand>
</feature>
<keyword evidence="6 12" id="KW-0808">Transferase</keyword>
<feature type="modified residue" description="N6-(pyridoxal phosphate)lysine" evidence="11">
    <location>
        <position position="57"/>
    </location>
</feature>
<dbReference type="InterPro" id="IPR001216">
    <property type="entry name" value="P-phosphate_BS"/>
</dbReference>
<dbReference type="PANTHER" id="PTHR10314">
    <property type="entry name" value="CYSTATHIONINE BETA-SYNTHASE"/>
    <property type="match status" value="1"/>
</dbReference>
<evidence type="ECO:0000256" key="6">
    <source>
        <dbReference type="ARBA" id="ARBA00022679"/>
    </source>
</evidence>
<evidence type="ECO:0000256" key="4">
    <source>
        <dbReference type="ARBA" id="ARBA00012681"/>
    </source>
</evidence>
<comment type="similarity">
    <text evidence="3 12">Belongs to the cysteine synthase/cystathionine beta-synthase family.</text>
</comment>
<gene>
    <name evidence="14" type="primary">cysK</name>
    <name evidence="14" type="ordered locus">DhcVS_953</name>
</gene>
<dbReference type="eggNOG" id="COG0031">
    <property type="taxonomic scope" value="Bacteria"/>
</dbReference>
<dbReference type="FunFam" id="3.40.50.1100:FF:000067">
    <property type="entry name" value="Cysteine synthase"/>
    <property type="match status" value="1"/>
</dbReference>
<dbReference type="Gene3D" id="3.40.50.1100">
    <property type="match status" value="2"/>
</dbReference>
<evidence type="ECO:0000256" key="1">
    <source>
        <dbReference type="ARBA" id="ARBA00001933"/>
    </source>
</evidence>
<evidence type="ECO:0000256" key="7">
    <source>
        <dbReference type="ARBA" id="ARBA00022898"/>
    </source>
</evidence>
<evidence type="ECO:0000256" key="3">
    <source>
        <dbReference type="ARBA" id="ARBA00007103"/>
    </source>
</evidence>
<evidence type="ECO:0000256" key="2">
    <source>
        <dbReference type="ARBA" id="ARBA00004962"/>
    </source>
</evidence>
<dbReference type="RefSeq" id="WP_012882222.1">
    <property type="nucleotide sequence ID" value="NC_013552.1"/>
</dbReference>